<gene>
    <name evidence="2" type="ORF">BXY39_0952</name>
</gene>
<evidence type="ECO:0000313" key="3">
    <source>
        <dbReference type="Proteomes" id="UP000271227"/>
    </source>
</evidence>
<accession>A0A3M0CXW0</accession>
<organism evidence="2 3">
    <name type="scientific">Eilatimonas milleporae</name>
    <dbReference type="NCBI Taxonomy" id="911205"/>
    <lineage>
        <taxon>Bacteria</taxon>
        <taxon>Pseudomonadati</taxon>
        <taxon>Pseudomonadota</taxon>
        <taxon>Alphaproteobacteria</taxon>
        <taxon>Kordiimonadales</taxon>
        <taxon>Kordiimonadaceae</taxon>
        <taxon>Eilatimonas</taxon>
    </lineage>
</organism>
<dbReference type="Proteomes" id="UP000271227">
    <property type="component" value="Unassembled WGS sequence"/>
</dbReference>
<dbReference type="EMBL" id="REFR01000009">
    <property type="protein sequence ID" value="RMB12456.1"/>
    <property type="molecule type" value="Genomic_DNA"/>
</dbReference>
<dbReference type="AlphaFoldDB" id="A0A3M0CXW0"/>
<comment type="caution">
    <text evidence="2">The sequence shown here is derived from an EMBL/GenBank/DDBJ whole genome shotgun (WGS) entry which is preliminary data.</text>
</comment>
<protein>
    <submittedName>
        <fullName evidence="2">Uncharacterized protein</fullName>
    </submittedName>
</protein>
<feature type="region of interest" description="Disordered" evidence="1">
    <location>
        <begin position="193"/>
        <end position="225"/>
    </location>
</feature>
<evidence type="ECO:0000313" key="2">
    <source>
        <dbReference type="EMBL" id="RMB12456.1"/>
    </source>
</evidence>
<dbReference type="OrthoDB" id="669323at2"/>
<proteinExistence type="predicted"/>
<evidence type="ECO:0000256" key="1">
    <source>
        <dbReference type="SAM" id="MobiDB-lite"/>
    </source>
</evidence>
<reference evidence="2 3" key="1">
    <citation type="submission" date="2018-10" db="EMBL/GenBank/DDBJ databases">
        <title>Genomic Encyclopedia of Archaeal and Bacterial Type Strains, Phase II (KMG-II): from individual species to whole genera.</title>
        <authorList>
            <person name="Goeker M."/>
        </authorList>
    </citation>
    <scope>NUCLEOTIDE SEQUENCE [LARGE SCALE GENOMIC DNA]</scope>
    <source>
        <strain evidence="2 3">DSM 25217</strain>
    </source>
</reference>
<name>A0A3M0CXW0_9PROT</name>
<dbReference type="InParanoid" id="A0A3M0CXW0"/>
<sequence length="628" mass="67962">MTEGAPLYLIGPLPPARGAEAALTAYIAESLADEYRVFCVQDSFAPPRPRPANGIAVITIRDLGKSPHREGIARGKRLYIVGNSGDSCYVLDLMRRLPAPALLADMTLHDLRRAWYRSGQAQATAAETDGSLDDISWLTEQFSACKNAAPLLQALEQQRISNAFFGELSGTGFIRRLATAVFFPSERAAAFARTDPPASGIPDSHTDTGVTVTLPPLKTEPRQSGRSSPAVLCILGQEGPGEAVMAHLEEALAVLPLIATIQAMGPGDAGLSEAIAEADLVVDLDDALIRSVSVPALRAKACQCPVLVPGTGWGPEIHGRGIVRMPPFAGAETAATIILALLGDLDARTDTEQFEICPIHDPAPLLTDCYAVSPCPPCPPLPPLRETPTPLENETHRHGCKTPPHGRIAMVGAVPGNAVLRQIMPDMNAMASTRFAAPETAKALEAMSGLPHPLLLPRLGFEATHFDPGTRQAMPEGLRPVDAVCNFSDIPADFAQDPLHLDTQWSFRVRNEETDRLYDSDWSIDRDQGLLWRPRTSMDGITLILLAGRSRWTTMFIETDTGPFLIADSFNSQHLDRDRPARVAIERGGLLCLDIGLLAHDGLFLLPLDDLRERLRQTRFILCDSKKA</sequence>
<keyword evidence="3" id="KW-1185">Reference proteome</keyword>
<dbReference type="RefSeq" id="WP_121937627.1">
    <property type="nucleotide sequence ID" value="NZ_REFR01000009.1"/>
</dbReference>